<dbReference type="Proteomes" id="UP000183832">
    <property type="component" value="Unassembled WGS sequence"/>
</dbReference>
<sequence length="61" mass="7353">MLNGKDEILIFPSCYDLQRILHHNSHQLLNSLLHGKFLQQIFHLKHFMISQRDDLERNINE</sequence>
<evidence type="ECO:0000313" key="2">
    <source>
        <dbReference type="Proteomes" id="UP000183832"/>
    </source>
</evidence>
<protein>
    <submittedName>
        <fullName evidence="1">CLUMA_CG001015, isoform A</fullName>
    </submittedName>
</protein>
<reference evidence="1 2" key="1">
    <citation type="submission" date="2015-04" db="EMBL/GenBank/DDBJ databases">
        <authorList>
            <person name="Syromyatnikov M.Y."/>
            <person name="Popov V.N."/>
        </authorList>
    </citation>
    <scope>NUCLEOTIDE SEQUENCE [LARGE SCALE GENOMIC DNA]</scope>
</reference>
<evidence type="ECO:0000313" key="1">
    <source>
        <dbReference type="EMBL" id="CRK87211.1"/>
    </source>
</evidence>
<dbReference type="EMBL" id="CVRI01000004">
    <property type="protein sequence ID" value="CRK87211.1"/>
    <property type="molecule type" value="Genomic_DNA"/>
</dbReference>
<name>A0A1J1HH50_9DIPT</name>
<accession>A0A1J1HH50</accession>
<keyword evidence="2" id="KW-1185">Reference proteome</keyword>
<gene>
    <name evidence="1" type="ORF">CLUMA_CG001015</name>
</gene>
<dbReference type="AlphaFoldDB" id="A0A1J1HH50"/>
<organism evidence="1 2">
    <name type="scientific">Clunio marinus</name>
    <dbReference type="NCBI Taxonomy" id="568069"/>
    <lineage>
        <taxon>Eukaryota</taxon>
        <taxon>Metazoa</taxon>
        <taxon>Ecdysozoa</taxon>
        <taxon>Arthropoda</taxon>
        <taxon>Hexapoda</taxon>
        <taxon>Insecta</taxon>
        <taxon>Pterygota</taxon>
        <taxon>Neoptera</taxon>
        <taxon>Endopterygota</taxon>
        <taxon>Diptera</taxon>
        <taxon>Nematocera</taxon>
        <taxon>Chironomoidea</taxon>
        <taxon>Chironomidae</taxon>
        <taxon>Clunio</taxon>
    </lineage>
</organism>
<proteinExistence type="predicted"/>